<gene>
    <name evidence="1" type="ORF">VN97_g9080</name>
</gene>
<dbReference type="Proteomes" id="UP001227192">
    <property type="component" value="Unassembled WGS sequence"/>
</dbReference>
<comment type="caution">
    <text evidence="1">The sequence shown here is derived from an EMBL/GenBank/DDBJ whole genome shotgun (WGS) entry which is preliminary data.</text>
</comment>
<dbReference type="EMBL" id="LACB01000352">
    <property type="protein sequence ID" value="KAJ9484295.1"/>
    <property type="molecule type" value="Genomic_DNA"/>
</dbReference>
<reference evidence="1" key="1">
    <citation type="submission" date="2015-06" db="EMBL/GenBank/DDBJ databases">
        <authorList>
            <person name="Nguyen H."/>
        </authorList>
    </citation>
    <scope>NUCLEOTIDE SEQUENCE</scope>
    <source>
        <strain evidence="1">DAOM 180753</strain>
    </source>
</reference>
<sequence length="162" mass="18492">MKPSRRHPTNLILKTAIPNDLLPGGPRRKIWRMGETSSWSLENRLLHCSEAAPPSAADRHDYDFIISKYLHCTVGRSRVWFVFMGCNGASSIPYCGGCMGDEWTRRLHGIGVSDDSGSYMSIKHYGSFFQNLFITIHGLHQEIYGDAIALYYTRYFTERVCH</sequence>
<evidence type="ECO:0000313" key="2">
    <source>
        <dbReference type="Proteomes" id="UP001227192"/>
    </source>
</evidence>
<dbReference type="AlphaFoldDB" id="A0AAI9TCN1"/>
<proteinExistence type="predicted"/>
<keyword evidence="2" id="KW-1185">Reference proteome</keyword>
<name>A0AAI9TCN1_PENTH</name>
<protein>
    <submittedName>
        <fullName evidence="1">Uncharacterized protein</fullName>
    </submittedName>
</protein>
<accession>A0AAI9TCN1</accession>
<evidence type="ECO:0000313" key="1">
    <source>
        <dbReference type="EMBL" id="KAJ9484295.1"/>
    </source>
</evidence>
<organism evidence="1 2">
    <name type="scientific">Penicillium thymicola</name>
    <dbReference type="NCBI Taxonomy" id="293382"/>
    <lineage>
        <taxon>Eukaryota</taxon>
        <taxon>Fungi</taxon>
        <taxon>Dikarya</taxon>
        <taxon>Ascomycota</taxon>
        <taxon>Pezizomycotina</taxon>
        <taxon>Eurotiomycetes</taxon>
        <taxon>Eurotiomycetidae</taxon>
        <taxon>Eurotiales</taxon>
        <taxon>Aspergillaceae</taxon>
        <taxon>Penicillium</taxon>
    </lineage>
</organism>
<reference evidence="1" key="2">
    <citation type="journal article" date="2016" name="Fungal Biol.">
        <title>Ochratoxin A production by Penicillium thymicola.</title>
        <authorList>
            <person name="Nguyen H.D.T."/>
            <person name="McMullin D.R."/>
            <person name="Ponomareva E."/>
            <person name="Riley R."/>
            <person name="Pomraning K.R."/>
            <person name="Baker S.E."/>
            <person name="Seifert K.A."/>
        </authorList>
    </citation>
    <scope>NUCLEOTIDE SEQUENCE</scope>
    <source>
        <strain evidence="1">DAOM 180753</strain>
    </source>
</reference>